<dbReference type="InParanoid" id="A0A0G4ECB8"/>
<keyword evidence="3" id="KW-1185">Reference proteome</keyword>
<organism evidence="2 3">
    <name type="scientific">Vitrella brassicaformis (strain CCMP3155)</name>
    <dbReference type="NCBI Taxonomy" id="1169540"/>
    <lineage>
        <taxon>Eukaryota</taxon>
        <taxon>Sar</taxon>
        <taxon>Alveolata</taxon>
        <taxon>Colpodellida</taxon>
        <taxon>Vitrellaceae</taxon>
        <taxon>Vitrella</taxon>
    </lineage>
</organism>
<evidence type="ECO:0000256" key="1">
    <source>
        <dbReference type="SAM" id="MobiDB-lite"/>
    </source>
</evidence>
<evidence type="ECO:0000313" key="3">
    <source>
        <dbReference type="Proteomes" id="UP000041254"/>
    </source>
</evidence>
<dbReference type="AlphaFoldDB" id="A0A0G4ECB8"/>
<proteinExistence type="predicted"/>
<dbReference type="Proteomes" id="UP000041254">
    <property type="component" value="Unassembled WGS sequence"/>
</dbReference>
<protein>
    <submittedName>
        <fullName evidence="2">Uncharacterized protein</fullName>
    </submittedName>
</protein>
<gene>
    <name evidence="2" type="ORF">Vbra_20185</name>
</gene>
<accession>A0A0G4ECB8</accession>
<dbReference type="OrthoDB" id="10251412at2759"/>
<feature type="compositionally biased region" description="Basic and acidic residues" evidence="1">
    <location>
        <begin position="62"/>
        <end position="80"/>
    </location>
</feature>
<dbReference type="EMBL" id="CDMY01000158">
    <property type="protein sequence ID" value="CEL93352.1"/>
    <property type="molecule type" value="Genomic_DNA"/>
</dbReference>
<dbReference type="VEuPathDB" id="CryptoDB:Vbra_20185"/>
<feature type="compositionally biased region" description="Pro residues" evidence="1">
    <location>
        <begin position="89"/>
        <end position="105"/>
    </location>
</feature>
<name>A0A0G4ECB8_VITBC</name>
<evidence type="ECO:0000313" key="2">
    <source>
        <dbReference type="EMBL" id="CEL93352.1"/>
    </source>
</evidence>
<reference evidence="2 3" key="1">
    <citation type="submission" date="2014-11" db="EMBL/GenBank/DDBJ databases">
        <authorList>
            <person name="Zhu J."/>
            <person name="Qi W."/>
            <person name="Song R."/>
        </authorList>
    </citation>
    <scope>NUCLEOTIDE SEQUENCE [LARGE SCALE GENOMIC DNA]</scope>
</reference>
<feature type="region of interest" description="Disordered" evidence="1">
    <location>
        <begin position="1"/>
        <end position="141"/>
    </location>
</feature>
<feature type="compositionally biased region" description="Low complexity" evidence="1">
    <location>
        <begin position="106"/>
        <end position="118"/>
    </location>
</feature>
<sequence>MTTATCAWPWSSARDPWTTMALVPPRPPSHQASDVRLTGMDHNHGSDDELTPSVLPPTESSSDNKTDREAASKEKDHSSVIREVSQPPMLSPTLPPAPAPTPTPLAPAADAVAVAPAAADRRRVTMKNTPRAQRMRRKRRL</sequence>